<dbReference type="Gene3D" id="1.10.238.160">
    <property type="match status" value="1"/>
</dbReference>
<reference evidence="5 6" key="1">
    <citation type="submission" date="2008-03" db="EMBL/GenBank/DDBJ databases">
        <title>Sequencing of the draft genome and assembly of Burkholderia graminis C4D1M.</title>
        <authorList>
            <consortium name="US DOE Joint Genome Institute (JGI-PGF)"/>
            <person name="Copeland A."/>
            <person name="Lucas S."/>
            <person name="Lapidus A."/>
            <person name="Glavina del Rio T."/>
            <person name="Dalin E."/>
            <person name="Tice H."/>
            <person name="Bruce D."/>
            <person name="Goodwin L."/>
            <person name="Pitluck S."/>
            <person name="Larimer F."/>
            <person name="Land M.L."/>
            <person name="Hauser L."/>
            <person name="Tiedje J."/>
            <person name="Richardson P."/>
        </authorList>
    </citation>
    <scope>NUCLEOTIDE SEQUENCE [LARGE SCALE GENOMIC DNA]</scope>
    <source>
        <strain evidence="6">ATCC 700544 / DSM 17151 / LMG 18924 / NCIMB 13744 / C4D1M</strain>
    </source>
</reference>
<dbReference type="Pfam" id="PF00589">
    <property type="entry name" value="Phage_integrase"/>
    <property type="match status" value="1"/>
</dbReference>
<dbReference type="SUPFAM" id="SSF56349">
    <property type="entry name" value="DNA breaking-rejoining enzymes"/>
    <property type="match status" value="1"/>
</dbReference>
<comment type="caution">
    <text evidence="5">The sequence shown here is derived from an EMBL/GenBank/DDBJ whole genome shotgun (WGS) entry which is preliminary data.</text>
</comment>
<dbReference type="PROSITE" id="PS51898">
    <property type="entry name" value="TYR_RECOMBINASE"/>
    <property type="match status" value="1"/>
</dbReference>
<dbReference type="CDD" id="cd00801">
    <property type="entry name" value="INT_P4_C"/>
    <property type="match status" value="1"/>
</dbReference>
<evidence type="ECO:0000256" key="1">
    <source>
        <dbReference type="ARBA" id="ARBA00008857"/>
    </source>
</evidence>
<dbReference type="GO" id="GO:0003677">
    <property type="term" value="F:DNA binding"/>
    <property type="evidence" value="ECO:0007669"/>
    <property type="project" value="InterPro"/>
</dbReference>
<comment type="similarity">
    <text evidence="1">Belongs to the 'phage' integrase family.</text>
</comment>
<dbReference type="Gene3D" id="1.10.443.10">
    <property type="entry name" value="Intergrase catalytic core"/>
    <property type="match status" value="1"/>
</dbReference>
<evidence type="ECO:0000256" key="2">
    <source>
        <dbReference type="ARBA" id="ARBA00022908"/>
    </source>
</evidence>
<dbReference type="PANTHER" id="PTHR30629:SF2">
    <property type="entry name" value="PROPHAGE INTEGRASE INTS-RELATED"/>
    <property type="match status" value="1"/>
</dbReference>
<protein>
    <submittedName>
        <fullName evidence="5">Phage transcriptional regulator, AlpA</fullName>
    </submittedName>
</protein>
<dbReference type="EMBL" id="ABLD01000018">
    <property type="protein sequence ID" value="EDT08399.1"/>
    <property type="molecule type" value="Genomic_DNA"/>
</dbReference>
<gene>
    <name evidence="5" type="ORF">BgramDRAFT_4821</name>
</gene>
<dbReference type="GO" id="GO:0015074">
    <property type="term" value="P:DNA integration"/>
    <property type="evidence" value="ECO:0007669"/>
    <property type="project" value="UniProtKB-KW"/>
</dbReference>
<dbReference type="SUPFAM" id="SSF46955">
    <property type="entry name" value="Putative DNA-binding domain"/>
    <property type="match status" value="1"/>
</dbReference>
<proteinExistence type="inferred from homology"/>
<dbReference type="InterPro" id="IPR009061">
    <property type="entry name" value="DNA-bd_dom_put_sf"/>
</dbReference>
<keyword evidence="2" id="KW-0229">DNA integration</keyword>
<feature type="domain" description="Tyr recombinase" evidence="4">
    <location>
        <begin position="1"/>
        <end position="148"/>
    </location>
</feature>
<organism evidence="5 6">
    <name type="scientific">Paraburkholderia graminis (strain ATCC 700544 / DSM 17151 / LMG 18924 / NCIMB 13744 / C4D1M)</name>
    <dbReference type="NCBI Taxonomy" id="396598"/>
    <lineage>
        <taxon>Bacteria</taxon>
        <taxon>Pseudomonadati</taxon>
        <taxon>Pseudomonadota</taxon>
        <taxon>Betaproteobacteria</taxon>
        <taxon>Burkholderiales</taxon>
        <taxon>Burkholderiaceae</taxon>
        <taxon>Paraburkholderia</taxon>
    </lineage>
</organism>
<dbReference type="InterPro" id="IPR011010">
    <property type="entry name" value="DNA_brk_join_enz"/>
</dbReference>
<dbReference type="Pfam" id="PF05930">
    <property type="entry name" value="Phage_AlpA"/>
    <property type="match status" value="1"/>
</dbReference>
<evidence type="ECO:0000259" key="4">
    <source>
        <dbReference type="PROSITE" id="PS51898"/>
    </source>
</evidence>
<evidence type="ECO:0000313" key="5">
    <source>
        <dbReference type="EMBL" id="EDT08399.1"/>
    </source>
</evidence>
<evidence type="ECO:0000313" key="6">
    <source>
        <dbReference type="Proteomes" id="UP000005045"/>
    </source>
</evidence>
<keyword evidence="6" id="KW-1185">Reference proteome</keyword>
<accession>B1G645</accession>
<sequence>MLHLVILTVCRTNEIRRARPEEFDLLHKIWTIPSKRMKMGLPHRVPLCDTACDLAKRAMQTARYGYLFPGDKKGAPLSNMAMLELPDGMGYSEITVHGFRSTFQDWAEEYGEYPEVLADKAIAHKTSNKARRAYQRGDMLERRRKMMDHWSQYCAGMSASVVSITPPKENPAKQRLIRLREVRLRVGLGTSTVYRYLAGGKFPRPVQIGGGRVAWLETDVDAWIVDRVEASGPGAT</sequence>
<dbReference type="Proteomes" id="UP000005045">
    <property type="component" value="Unassembled WGS sequence"/>
</dbReference>
<dbReference type="InterPro" id="IPR010260">
    <property type="entry name" value="AlpA"/>
</dbReference>
<name>B1G645_PARG4</name>
<dbReference type="PANTHER" id="PTHR30629">
    <property type="entry name" value="PROPHAGE INTEGRASE"/>
    <property type="match status" value="1"/>
</dbReference>
<dbReference type="InterPro" id="IPR050808">
    <property type="entry name" value="Phage_Integrase"/>
</dbReference>
<evidence type="ECO:0000256" key="3">
    <source>
        <dbReference type="ARBA" id="ARBA00023172"/>
    </source>
</evidence>
<keyword evidence="3" id="KW-0233">DNA recombination</keyword>
<dbReference type="AlphaFoldDB" id="B1G645"/>
<dbReference type="InterPro" id="IPR013762">
    <property type="entry name" value="Integrase-like_cat_sf"/>
</dbReference>
<dbReference type="InterPro" id="IPR002104">
    <property type="entry name" value="Integrase_catalytic"/>
</dbReference>
<dbReference type="GO" id="GO:0006310">
    <property type="term" value="P:DNA recombination"/>
    <property type="evidence" value="ECO:0007669"/>
    <property type="project" value="UniProtKB-KW"/>
</dbReference>